<comment type="caution">
    <text evidence="1">The sequence shown here is derived from an EMBL/GenBank/DDBJ whole genome shotgun (WGS) entry which is preliminary data.</text>
</comment>
<evidence type="ECO:0000313" key="2">
    <source>
        <dbReference type="Proteomes" id="UP000018130"/>
    </source>
</evidence>
<dbReference type="EMBL" id="CAQN01000496">
    <property type="protein sequence ID" value="CCQ66877.1"/>
    <property type="molecule type" value="Genomic_DNA"/>
</dbReference>
<sequence>MELIKEEGEIAPPGCCILRYQAKGKAQTYWYYKLQATEKIFPTKTGGLSKYKHLGVAGSPAHVEAVMQMSRRTQLDALARSFDSLMDSWSDVYGSNKKEPDPVSR</sequence>
<dbReference type="AlphaFoldDB" id="T2JQP3"/>
<reference evidence="1 2" key="1">
    <citation type="submission" date="2013-01" db="EMBL/GenBank/DDBJ databases">
        <authorList>
            <person name="Bench S."/>
        </authorList>
    </citation>
    <scope>NUCLEOTIDE SEQUENCE [LARGE SCALE GENOMIC DNA]</scope>
    <source>
        <strain evidence="1 2">WH 0402</strain>
    </source>
</reference>
<organism evidence="1 2">
    <name type="scientific">Crocosphaera watsonii WH 0402</name>
    <dbReference type="NCBI Taxonomy" id="1284629"/>
    <lineage>
        <taxon>Bacteria</taxon>
        <taxon>Bacillati</taxon>
        <taxon>Cyanobacteriota</taxon>
        <taxon>Cyanophyceae</taxon>
        <taxon>Oscillatoriophycideae</taxon>
        <taxon>Chroococcales</taxon>
        <taxon>Aphanothecaceae</taxon>
        <taxon>Crocosphaera</taxon>
    </lineage>
</organism>
<accession>T2JQP3</accession>
<proteinExistence type="predicted"/>
<dbReference type="Proteomes" id="UP000018130">
    <property type="component" value="Unassembled WGS sequence"/>
</dbReference>
<evidence type="ECO:0000313" key="1">
    <source>
        <dbReference type="EMBL" id="CCQ66877.1"/>
    </source>
</evidence>
<reference evidence="1 2" key="2">
    <citation type="submission" date="2013-09" db="EMBL/GenBank/DDBJ databases">
        <title>Whole genome comparison of six Crocosphaera watsonii strains with differing phenotypes.</title>
        <authorList>
            <person name="Bench S.R."/>
            <person name="Heller P."/>
            <person name="Frank I."/>
            <person name="Arciniega M."/>
            <person name="Shilova I.N."/>
            <person name="Zehr J.P."/>
        </authorList>
    </citation>
    <scope>NUCLEOTIDE SEQUENCE [LARGE SCALE GENOMIC DNA]</scope>
    <source>
        <strain evidence="1 2">WH 0402</strain>
    </source>
</reference>
<name>T2JQP3_CROWT</name>
<protein>
    <submittedName>
        <fullName evidence="1">Uncharacterized protein</fullName>
    </submittedName>
</protein>
<gene>
    <name evidence="1" type="ORF">CWATWH0402_4888</name>
</gene>